<dbReference type="AlphaFoldDB" id="A0AAD5MEV2"/>
<reference evidence="1" key="1">
    <citation type="submission" date="2021-06" db="EMBL/GenBank/DDBJ databases">
        <title>Parelaphostrongylus tenuis whole genome reference sequence.</title>
        <authorList>
            <person name="Garwood T.J."/>
            <person name="Larsen P.A."/>
            <person name="Fountain-Jones N.M."/>
            <person name="Garbe J.R."/>
            <person name="Macchietto M.G."/>
            <person name="Kania S.A."/>
            <person name="Gerhold R.W."/>
            <person name="Richards J.E."/>
            <person name="Wolf T.M."/>
        </authorList>
    </citation>
    <scope>NUCLEOTIDE SEQUENCE</scope>
    <source>
        <strain evidence="1">MNPRO001-30</strain>
        <tissue evidence="1">Meninges</tissue>
    </source>
</reference>
<evidence type="ECO:0000313" key="2">
    <source>
        <dbReference type="Proteomes" id="UP001196413"/>
    </source>
</evidence>
<gene>
    <name evidence="1" type="ORF">KIN20_001366</name>
</gene>
<protein>
    <submittedName>
        <fullName evidence="1">Uncharacterized protein</fullName>
    </submittedName>
</protein>
<evidence type="ECO:0000313" key="1">
    <source>
        <dbReference type="EMBL" id="KAJ1346549.1"/>
    </source>
</evidence>
<name>A0AAD5MEV2_PARTN</name>
<sequence length="77" mass="8485">MTWQADCCVTSVVRNATADSPYSLGRGHKTAKPEGLMPFFGQLDFDIFSEKSVKLDPLLIFEASDIEKQTATESVTL</sequence>
<dbReference type="Proteomes" id="UP001196413">
    <property type="component" value="Unassembled WGS sequence"/>
</dbReference>
<keyword evidence="2" id="KW-1185">Reference proteome</keyword>
<organism evidence="1 2">
    <name type="scientific">Parelaphostrongylus tenuis</name>
    <name type="common">Meningeal worm</name>
    <dbReference type="NCBI Taxonomy" id="148309"/>
    <lineage>
        <taxon>Eukaryota</taxon>
        <taxon>Metazoa</taxon>
        <taxon>Ecdysozoa</taxon>
        <taxon>Nematoda</taxon>
        <taxon>Chromadorea</taxon>
        <taxon>Rhabditida</taxon>
        <taxon>Rhabditina</taxon>
        <taxon>Rhabditomorpha</taxon>
        <taxon>Strongyloidea</taxon>
        <taxon>Metastrongylidae</taxon>
        <taxon>Parelaphostrongylus</taxon>
    </lineage>
</organism>
<comment type="caution">
    <text evidence="1">The sequence shown here is derived from an EMBL/GenBank/DDBJ whole genome shotgun (WGS) entry which is preliminary data.</text>
</comment>
<dbReference type="EMBL" id="JAHQIW010000189">
    <property type="protein sequence ID" value="KAJ1346549.1"/>
    <property type="molecule type" value="Genomic_DNA"/>
</dbReference>
<accession>A0AAD5MEV2</accession>
<proteinExistence type="predicted"/>